<dbReference type="PANTHER" id="PTHR11461:SF338">
    <property type="entry name" value="CAPSID PROTEIN-RELATED"/>
    <property type="match status" value="1"/>
</dbReference>
<dbReference type="PANTHER" id="PTHR11461">
    <property type="entry name" value="SERINE PROTEASE INHIBITOR, SERPIN"/>
    <property type="match status" value="1"/>
</dbReference>
<evidence type="ECO:0000313" key="3">
    <source>
        <dbReference type="EMBL" id="MFH4979476.1"/>
    </source>
</evidence>
<dbReference type="Pfam" id="PF00079">
    <property type="entry name" value="Serpin"/>
    <property type="match status" value="1"/>
</dbReference>
<dbReference type="SUPFAM" id="SSF56574">
    <property type="entry name" value="Serpins"/>
    <property type="match status" value="1"/>
</dbReference>
<organism evidence="3 4">
    <name type="scientific">Gnathostoma spinigerum</name>
    <dbReference type="NCBI Taxonomy" id="75299"/>
    <lineage>
        <taxon>Eukaryota</taxon>
        <taxon>Metazoa</taxon>
        <taxon>Ecdysozoa</taxon>
        <taxon>Nematoda</taxon>
        <taxon>Chromadorea</taxon>
        <taxon>Rhabditida</taxon>
        <taxon>Spirurina</taxon>
        <taxon>Gnathostomatomorpha</taxon>
        <taxon>Gnathostomatoidea</taxon>
        <taxon>Gnathostomatidae</taxon>
        <taxon>Gnathostoma</taxon>
    </lineage>
</organism>
<dbReference type="InterPro" id="IPR023796">
    <property type="entry name" value="Serpin_dom"/>
</dbReference>
<evidence type="ECO:0000256" key="1">
    <source>
        <dbReference type="RuleBase" id="RU000411"/>
    </source>
</evidence>
<gene>
    <name evidence="3" type="ORF">AB6A40_006185</name>
</gene>
<dbReference type="Gene3D" id="2.30.39.10">
    <property type="entry name" value="Alpha-1-antitrypsin, domain 1"/>
    <property type="match status" value="1"/>
</dbReference>
<dbReference type="Gene3D" id="3.30.497.10">
    <property type="entry name" value="Antithrombin, subunit I, domain 2"/>
    <property type="match status" value="1"/>
</dbReference>
<comment type="similarity">
    <text evidence="1">Belongs to the serpin family.</text>
</comment>
<name>A0ABD6EIA6_9BILA</name>
<dbReference type="EMBL" id="JBGFUD010004238">
    <property type="protein sequence ID" value="MFH4979476.1"/>
    <property type="molecule type" value="Genomic_DNA"/>
</dbReference>
<dbReference type="AlphaFoldDB" id="A0ABD6EIA6"/>
<dbReference type="InterPro" id="IPR000215">
    <property type="entry name" value="Serpin_fam"/>
</dbReference>
<sequence>MFGPKSEEQFASNLQFLHSIPKSVKYHAWRQKSVMKMLLLTHKRFTYKDEFLNSMKTNYKAALRKYDFCEDKIRQKAADETEKWVRKATGNVVKKTVEKRMFRTETRSSPVSAISTCFRWLNPLAKESGEFGGKQVNFLKGTGQYKYQKTTEYEVLGMPTVDDAAVLYIFLPKGNYSDFEKDMDGARVLHANFGDEKTVIVKIPEMKIFSKYKFNVALQKLGLQKVFTEDAELGNIAVQAVDMYASYQAVGFEINEEGVKAGATGTAGLQSLSGIVEPLVEKDNNVGNNDIDLDDGETDKFFADRPFFFALIRGDLILYAGRYM</sequence>
<evidence type="ECO:0000313" key="4">
    <source>
        <dbReference type="Proteomes" id="UP001608902"/>
    </source>
</evidence>
<evidence type="ECO:0000259" key="2">
    <source>
        <dbReference type="SMART" id="SM00093"/>
    </source>
</evidence>
<keyword evidence="4" id="KW-1185">Reference proteome</keyword>
<dbReference type="Proteomes" id="UP001608902">
    <property type="component" value="Unassembled WGS sequence"/>
</dbReference>
<feature type="domain" description="Serpin" evidence="2">
    <location>
        <begin position="1"/>
        <end position="324"/>
    </location>
</feature>
<dbReference type="InterPro" id="IPR036186">
    <property type="entry name" value="Serpin_sf"/>
</dbReference>
<proteinExistence type="inferred from homology"/>
<accession>A0ABD6EIA6</accession>
<dbReference type="SMART" id="SM00093">
    <property type="entry name" value="SERPIN"/>
    <property type="match status" value="1"/>
</dbReference>
<dbReference type="InterPro" id="IPR042178">
    <property type="entry name" value="Serpin_sf_1"/>
</dbReference>
<dbReference type="InterPro" id="IPR042185">
    <property type="entry name" value="Serpin_sf_2"/>
</dbReference>
<reference evidence="3 4" key="1">
    <citation type="submission" date="2024-08" db="EMBL/GenBank/DDBJ databases">
        <title>Gnathostoma spinigerum genome.</title>
        <authorList>
            <person name="Gonzalez-Bertolin B."/>
            <person name="Monzon S."/>
            <person name="Zaballos A."/>
            <person name="Jimenez P."/>
            <person name="Dekumyoy P."/>
            <person name="Varona S."/>
            <person name="Cuesta I."/>
            <person name="Sumanam S."/>
            <person name="Adisakwattana P."/>
            <person name="Gasser R.B."/>
            <person name="Hernandez-Gonzalez A."/>
            <person name="Young N.D."/>
            <person name="Perteguer M.J."/>
        </authorList>
    </citation>
    <scope>NUCLEOTIDE SEQUENCE [LARGE SCALE GENOMIC DNA]</scope>
    <source>
        <strain evidence="3">AL3</strain>
        <tissue evidence="3">Liver</tissue>
    </source>
</reference>
<comment type="caution">
    <text evidence="3">The sequence shown here is derived from an EMBL/GenBank/DDBJ whole genome shotgun (WGS) entry which is preliminary data.</text>
</comment>
<protein>
    <recommendedName>
        <fullName evidence="2">Serpin domain-containing protein</fullName>
    </recommendedName>
</protein>